<feature type="signal peptide" evidence="1">
    <location>
        <begin position="1"/>
        <end position="23"/>
    </location>
</feature>
<evidence type="ECO:0000313" key="2">
    <source>
        <dbReference type="EMBL" id="SNS67871.1"/>
    </source>
</evidence>
<gene>
    <name evidence="2" type="ORF">SAMN06295955_103174</name>
</gene>
<dbReference type="AlphaFoldDB" id="A0A239GFQ0"/>
<keyword evidence="3" id="KW-1185">Reference proteome</keyword>
<organism evidence="2 3">
    <name type="scientific">Sphingopyxis indica</name>
    <dbReference type="NCBI Taxonomy" id="436663"/>
    <lineage>
        <taxon>Bacteria</taxon>
        <taxon>Pseudomonadati</taxon>
        <taxon>Pseudomonadota</taxon>
        <taxon>Alphaproteobacteria</taxon>
        <taxon>Sphingomonadales</taxon>
        <taxon>Sphingomonadaceae</taxon>
        <taxon>Sphingopyxis</taxon>
    </lineage>
</organism>
<dbReference type="Proteomes" id="UP000198339">
    <property type="component" value="Unassembled WGS sequence"/>
</dbReference>
<dbReference type="Pfam" id="PF04338">
    <property type="entry name" value="DUF481"/>
    <property type="match status" value="1"/>
</dbReference>
<evidence type="ECO:0000313" key="3">
    <source>
        <dbReference type="Proteomes" id="UP000198339"/>
    </source>
</evidence>
<dbReference type="RefSeq" id="WP_089215247.1">
    <property type="nucleotide sequence ID" value="NZ_FZPA01000003.1"/>
</dbReference>
<dbReference type="OrthoDB" id="7341471at2"/>
<accession>A0A239GFQ0</accession>
<feature type="chain" id="PRO_5013031763" evidence="1">
    <location>
        <begin position="24"/>
        <end position="389"/>
    </location>
</feature>
<sequence>MKKFAPLSAFALLLASGASPVRAQMADPTVSPLLIPPAVTGLVLETAPKPLPDAVRAMIEAALDGGKKSEVDTVVSLAKATNPRSIDDIDAILAAFEARRQGDLAADPDPVGDMLAAAMASKKDGDVEAVGKLAKKARPDKAAEIDAMLADYRAKRTQEKEAAAAAERERLANAKIWENWKGEGQIGASLSSGNTDSKGLSLGVALTRKGLDWNNRVMAQADYQRTNGKTTVEKFIAEYEPQYRLNDRTFVFGLGRWERDHMQGFDARWNVSGGLGYKVIDGKAMTLNLKAGPAWRQTDFIDEPDDSEITGLAGVDFGWQLSPALKLTSTASTIVGETTTSTSSLTALNAKLSGALTARIAYSAAYDTHPAPGVEKLDTLTRFTLVYGF</sequence>
<proteinExistence type="predicted"/>
<reference evidence="2 3" key="1">
    <citation type="submission" date="2017-06" db="EMBL/GenBank/DDBJ databases">
        <authorList>
            <person name="Kim H.J."/>
            <person name="Triplett B.A."/>
        </authorList>
    </citation>
    <scope>NUCLEOTIDE SEQUENCE [LARGE SCALE GENOMIC DNA]</scope>
    <source>
        <strain evidence="2 3">DS15</strain>
    </source>
</reference>
<protein>
    <submittedName>
        <fullName evidence="2">Putative salt-induced outer membrane protein</fullName>
    </submittedName>
</protein>
<name>A0A239GFQ0_9SPHN</name>
<evidence type="ECO:0000256" key="1">
    <source>
        <dbReference type="SAM" id="SignalP"/>
    </source>
</evidence>
<dbReference type="InterPro" id="IPR007433">
    <property type="entry name" value="DUF481"/>
</dbReference>
<dbReference type="EMBL" id="FZPA01000003">
    <property type="protein sequence ID" value="SNS67871.1"/>
    <property type="molecule type" value="Genomic_DNA"/>
</dbReference>
<keyword evidence="1" id="KW-0732">Signal</keyword>